<evidence type="ECO:0000313" key="3">
    <source>
        <dbReference type="Proteomes" id="UP000032568"/>
    </source>
</evidence>
<accession>A0AAF0C6K0</accession>
<protein>
    <submittedName>
        <fullName evidence="2">Uncharacterized protein</fullName>
    </submittedName>
</protein>
<organism evidence="2 3">
    <name type="scientific">Thalassomonas actiniarum</name>
    <dbReference type="NCBI Taxonomy" id="485447"/>
    <lineage>
        <taxon>Bacteria</taxon>
        <taxon>Pseudomonadati</taxon>
        <taxon>Pseudomonadota</taxon>
        <taxon>Gammaproteobacteria</taxon>
        <taxon>Alteromonadales</taxon>
        <taxon>Colwelliaceae</taxon>
        <taxon>Thalassomonas</taxon>
    </lineage>
</organism>
<evidence type="ECO:0000313" key="2">
    <source>
        <dbReference type="EMBL" id="WDE02160.1"/>
    </source>
</evidence>
<dbReference type="RefSeq" id="WP_044831019.1">
    <property type="nucleotide sequence ID" value="NZ_CP059736.1"/>
</dbReference>
<gene>
    <name evidence="2" type="ORF">SG35_030865</name>
</gene>
<keyword evidence="3" id="KW-1185">Reference proteome</keyword>
<feature type="transmembrane region" description="Helical" evidence="1">
    <location>
        <begin position="31"/>
        <end position="48"/>
    </location>
</feature>
<sequence length="167" mass="19557">MKLFFTAFTNLFFIFVVLIVNLQAFNAFEHSLFMAILSIILPYAFLMIRLRSKQKRELHFAYSHRRKGYFPAIHSAVLSCLFFALLIKVINGLHFYDDSYIKYLKITNIRSVKSTEYVDIEDASDRYSVLKPEGYNDFDLMGKVLVVHFNRGLLGFFQIQSIDKITN</sequence>
<dbReference type="EMBL" id="CP059736">
    <property type="protein sequence ID" value="WDE02160.1"/>
    <property type="molecule type" value="Genomic_DNA"/>
</dbReference>
<reference evidence="2 3" key="2">
    <citation type="journal article" date="2022" name="Mar. Drugs">
        <title>Bioassay-Guided Fractionation Leads to the Detection of Cholic Acid Generated by the Rare Thalassomonas sp.</title>
        <authorList>
            <person name="Pheiffer F."/>
            <person name="Schneider Y.K."/>
            <person name="Hansen E.H."/>
            <person name="Andersen J.H."/>
            <person name="Isaksson J."/>
            <person name="Busche T."/>
            <person name="R C."/>
            <person name="Kalinowski J."/>
            <person name="Zyl L.V."/>
            <person name="Trindade M."/>
        </authorList>
    </citation>
    <scope>NUCLEOTIDE SEQUENCE [LARGE SCALE GENOMIC DNA]</scope>
    <source>
        <strain evidence="2 3">A5K-106</strain>
    </source>
</reference>
<keyword evidence="1" id="KW-0812">Transmembrane</keyword>
<name>A0AAF0C6K0_9GAMM</name>
<dbReference type="AlphaFoldDB" id="A0AAF0C6K0"/>
<proteinExistence type="predicted"/>
<feature type="transmembrane region" description="Helical" evidence="1">
    <location>
        <begin position="69"/>
        <end position="90"/>
    </location>
</feature>
<feature type="transmembrane region" description="Helical" evidence="1">
    <location>
        <begin position="7"/>
        <end position="25"/>
    </location>
</feature>
<keyword evidence="1" id="KW-1133">Transmembrane helix</keyword>
<dbReference type="KEGG" id="tact:SG35_030865"/>
<keyword evidence="1" id="KW-0472">Membrane</keyword>
<evidence type="ECO:0000256" key="1">
    <source>
        <dbReference type="SAM" id="Phobius"/>
    </source>
</evidence>
<dbReference type="Proteomes" id="UP000032568">
    <property type="component" value="Chromosome pTact"/>
</dbReference>
<reference evidence="2 3" key="1">
    <citation type="journal article" date="2015" name="Genome Announc.">
        <title>Draft Genome Sequences of Marine Isolates of Thalassomonas viridans and Thalassomonas actiniarum.</title>
        <authorList>
            <person name="Olonade I."/>
            <person name="van Zyl L.J."/>
            <person name="Trindade M."/>
        </authorList>
    </citation>
    <scope>NUCLEOTIDE SEQUENCE [LARGE SCALE GENOMIC DNA]</scope>
    <source>
        <strain evidence="2 3">A5K-106</strain>
    </source>
</reference>